<organism evidence="9 10">
    <name type="scientific">Christensenella tenuis</name>
    <dbReference type="NCBI Taxonomy" id="2763033"/>
    <lineage>
        <taxon>Bacteria</taxon>
        <taxon>Bacillati</taxon>
        <taxon>Bacillota</taxon>
        <taxon>Clostridia</taxon>
        <taxon>Christensenellales</taxon>
        <taxon>Christensenellaceae</taxon>
        <taxon>Christensenella</taxon>
    </lineage>
</organism>
<dbReference type="Pfam" id="PF00814">
    <property type="entry name" value="TsaD"/>
    <property type="match status" value="1"/>
</dbReference>
<evidence type="ECO:0000256" key="4">
    <source>
        <dbReference type="ARBA" id="ARBA00022723"/>
    </source>
</evidence>
<accession>A0ABR7EBK0</accession>
<dbReference type="EMBL" id="JACOON010000001">
    <property type="protein sequence ID" value="MBC5647142.1"/>
    <property type="molecule type" value="Genomic_DNA"/>
</dbReference>
<keyword evidence="4" id="KW-0479">Metal-binding</keyword>
<keyword evidence="6" id="KW-0012">Acyltransferase</keyword>
<name>A0ABR7EBK0_9FIRM</name>
<evidence type="ECO:0000259" key="8">
    <source>
        <dbReference type="Pfam" id="PF00814"/>
    </source>
</evidence>
<gene>
    <name evidence="9" type="ORF">H8S18_02150</name>
</gene>
<feature type="domain" description="Gcp-like" evidence="8">
    <location>
        <begin position="71"/>
        <end position="295"/>
    </location>
</feature>
<comment type="caution">
    <text evidence="9">The sequence shown here is derived from an EMBL/GenBank/DDBJ whole genome shotgun (WGS) entry which is preliminary data.</text>
</comment>
<dbReference type="Gene3D" id="3.30.420.40">
    <property type="match status" value="2"/>
</dbReference>
<proteinExistence type="predicted"/>
<dbReference type="Proteomes" id="UP000606889">
    <property type="component" value="Unassembled WGS sequence"/>
</dbReference>
<dbReference type="PANTHER" id="PTHR11735">
    <property type="entry name" value="TRNA N6-ADENOSINE THREONYLCARBAMOYLTRANSFERASE"/>
    <property type="match status" value="1"/>
</dbReference>
<dbReference type="EC" id="2.3.1.234" evidence="1"/>
<keyword evidence="5" id="KW-0408">Iron</keyword>
<dbReference type="SUPFAM" id="SSF53067">
    <property type="entry name" value="Actin-like ATPase domain"/>
    <property type="match status" value="1"/>
</dbReference>
<evidence type="ECO:0000313" key="9">
    <source>
        <dbReference type="EMBL" id="MBC5647142.1"/>
    </source>
</evidence>
<keyword evidence="10" id="KW-1185">Reference proteome</keyword>
<keyword evidence="2" id="KW-0808">Transferase</keyword>
<sequence length="306" mass="32933">MTAYLGIDTSCYTTSLAVANDAKQILCNLKIPLEVAQGKKGLQQSQAVFLHIKNYDRLFRENLIARFGPFGGIAVSEKPRPQAGSYMPVFTVGTMLAGAIASTADIPILYATHQEGHLAAAMIGQNMPPEFLAMHVSGGTTELLHVQNTGEQFFIEKIGGTKDIAAGQLIDRLAQKLNLPFPGGKHVEGLSAGGKDLGFKTSVQGRECNISGLEAQAFRALATETSPDICYSTLYSLAFTLEKMLKYTILDTGIRDILMFGGVMCNRLIRTYLSSKLEGIRFAEIEYSSDNAAGLAVLAAQKGVTK</sequence>
<dbReference type="InterPro" id="IPR043129">
    <property type="entry name" value="ATPase_NBD"/>
</dbReference>
<evidence type="ECO:0000256" key="7">
    <source>
        <dbReference type="ARBA" id="ARBA00048117"/>
    </source>
</evidence>
<evidence type="ECO:0000256" key="1">
    <source>
        <dbReference type="ARBA" id="ARBA00012156"/>
    </source>
</evidence>
<dbReference type="PANTHER" id="PTHR11735:SF6">
    <property type="entry name" value="TRNA N6-ADENOSINE THREONYLCARBAMOYLTRANSFERASE, MITOCHONDRIAL"/>
    <property type="match status" value="1"/>
</dbReference>
<evidence type="ECO:0000256" key="5">
    <source>
        <dbReference type="ARBA" id="ARBA00023004"/>
    </source>
</evidence>
<evidence type="ECO:0000256" key="2">
    <source>
        <dbReference type="ARBA" id="ARBA00022679"/>
    </source>
</evidence>
<evidence type="ECO:0000256" key="3">
    <source>
        <dbReference type="ARBA" id="ARBA00022694"/>
    </source>
</evidence>
<dbReference type="InterPro" id="IPR017861">
    <property type="entry name" value="KAE1/TsaD"/>
</dbReference>
<dbReference type="RefSeq" id="WP_186856660.1">
    <property type="nucleotide sequence ID" value="NZ_JACOON010000001.1"/>
</dbReference>
<protein>
    <recommendedName>
        <fullName evidence="1">N(6)-L-threonylcarbamoyladenine synthase</fullName>
        <ecNumber evidence="1">2.3.1.234</ecNumber>
    </recommendedName>
</protein>
<dbReference type="InterPro" id="IPR000905">
    <property type="entry name" value="Gcp-like_dom"/>
</dbReference>
<evidence type="ECO:0000256" key="6">
    <source>
        <dbReference type="ARBA" id="ARBA00023315"/>
    </source>
</evidence>
<comment type="catalytic activity">
    <reaction evidence="7">
        <text>L-threonylcarbamoyladenylate + adenosine(37) in tRNA = N(6)-L-threonylcarbamoyladenosine(37) in tRNA + AMP + H(+)</text>
        <dbReference type="Rhea" id="RHEA:37059"/>
        <dbReference type="Rhea" id="RHEA-COMP:10162"/>
        <dbReference type="Rhea" id="RHEA-COMP:10163"/>
        <dbReference type="ChEBI" id="CHEBI:15378"/>
        <dbReference type="ChEBI" id="CHEBI:73682"/>
        <dbReference type="ChEBI" id="CHEBI:74411"/>
        <dbReference type="ChEBI" id="CHEBI:74418"/>
        <dbReference type="ChEBI" id="CHEBI:456215"/>
        <dbReference type="EC" id="2.3.1.234"/>
    </reaction>
</comment>
<reference evidence="9 10" key="1">
    <citation type="submission" date="2020-08" db="EMBL/GenBank/DDBJ databases">
        <title>Genome public.</title>
        <authorList>
            <person name="Liu C."/>
            <person name="Sun Q."/>
        </authorList>
    </citation>
    <scope>NUCLEOTIDE SEQUENCE [LARGE SCALE GENOMIC DNA]</scope>
    <source>
        <strain evidence="9 10">NSJ-35</strain>
    </source>
</reference>
<evidence type="ECO:0000313" key="10">
    <source>
        <dbReference type="Proteomes" id="UP000606889"/>
    </source>
</evidence>
<dbReference type="PRINTS" id="PR00789">
    <property type="entry name" value="OSIALOPTASE"/>
</dbReference>
<keyword evidence="3" id="KW-0819">tRNA processing</keyword>